<dbReference type="EC" id="3.2.1.21" evidence="3"/>
<dbReference type="RefSeq" id="WP_094692215.1">
    <property type="nucleotide sequence ID" value="NZ_CALENZ010000036.1"/>
</dbReference>
<gene>
    <name evidence="8" type="ORF">BAQU_0205</name>
</gene>
<dbReference type="SUPFAM" id="SSF52279">
    <property type="entry name" value="Beta-D-glucan exohydrolase, C-terminal domain"/>
    <property type="match status" value="1"/>
</dbReference>
<evidence type="ECO:0000256" key="5">
    <source>
        <dbReference type="ARBA" id="ARBA00022801"/>
    </source>
</evidence>
<keyword evidence="6" id="KW-0326">Glycosidase</keyword>
<evidence type="ECO:0000256" key="6">
    <source>
        <dbReference type="ARBA" id="ARBA00023295"/>
    </source>
</evidence>
<dbReference type="GO" id="GO:0008422">
    <property type="term" value="F:beta-glucosidase activity"/>
    <property type="evidence" value="ECO:0007669"/>
    <property type="project" value="UniProtKB-EC"/>
</dbReference>
<comment type="catalytic activity">
    <reaction evidence="1">
        <text>Hydrolysis of terminal, non-reducing beta-D-glucosyl residues with release of beta-D-glucose.</text>
        <dbReference type="EC" id="3.2.1.21"/>
    </reaction>
</comment>
<dbReference type="Gene3D" id="3.40.50.1700">
    <property type="entry name" value="Glycoside hydrolase family 3 C-terminal domain"/>
    <property type="match status" value="1"/>
</dbReference>
<comment type="similarity">
    <text evidence="2">Belongs to the glycosyl hydrolase 3 family.</text>
</comment>
<dbReference type="PANTHER" id="PTHR30620:SF16">
    <property type="entry name" value="LYSOSOMAL BETA GLUCOSIDASE"/>
    <property type="match status" value="1"/>
</dbReference>
<dbReference type="InterPro" id="IPR036962">
    <property type="entry name" value="Glyco_hydro_3_N_sf"/>
</dbReference>
<evidence type="ECO:0000313" key="8">
    <source>
        <dbReference type="EMBL" id="OZG68388.1"/>
    </source>
</evidence>
<accession>A0A261GAE7</accession>
<dbReference type="SUPFAM" id="SSF51445">
    <property type="entry name" value="(Trans)glycosidases"/>
    <property type="match status" value="1"/>
</dbReference>
<evidence type="ECO:0000259" key="7">
    <source>
        <dbReference type="SMART" id="SM01217"/>
    </source>
</evidence>
<dbReference type="AlphaFoldDB" id="A0A261GAE7"/>
<dbReference type="InterPro" id="IPR026891">
    <property type="entry name" value="Fn3-like"/>
</dbReference>
<evidence type="ECO:0000256" key="4">
    <source>
        <dbReference type="ARBA" id="ARBA00022729"/>
    </source>
</evidence>
<keyword evidence="9" id="KW-1185">Reference proteome</keyword>
<dbReference type="Gene3D" id="3.20.20.300">
    <property type="entry name" value="Glycoside hydrolase, family 3, N-terminal domain"/>
    <property type="match status" value="1"/>
</dbReference>
<dbReference type="SMART" id="SM01217">
    <property type="entry name" value="Fn3_like"/>
    <property type="match status" value="1"/>
</dbReference>
<dbReference type="Proteomes" id="UP000216451">
    <property type="component" value="Unassembled WGS sequence"/>
</dbReference>
<dbReference type="OrthoDB" id="9803863at2"/>
<comment type="caution">
    <text evidence="8">The sequence shown here is derived from an EMBL/GenBank/DDBJ whole genome shotgun (WGS) entry which is preliminary data.</text>
</comment>
<evidence type="ECO:0000256" key="3">
    <source>
        <dbReference type="ARBA" id="ARBA00012744"/>
    </source>
</evidence>
<proteinExistence type="inferred from homology"/>
<dbReference type="InterPro" id="IPR036881">
    <property type="entry name" value="Glyco_hydro_3_C_sf"/>
</dbReference>
<dbReference type="Gene3D" id="2.60.40.10">
    <property type="entry name" value="Immunoglobulins"/>
    <property type="match status" value="1"/>
</dbReference>
<organism evidence="8 9">
    <name type="scientific">Bifidobacterium aquikefiri</name>
    <dbReference type="NCBI Taxonomy" id="1653207"/>
    <lineage>
        <taxon>Bacteria</taxon>
        <taxon>Bacillati</taxon>
        <taxon>Actinomycetota</taxon>
        <taxon>Actinomycetes</taxon>
        <taxon>Bifidobacteriales</taxon>
        <taxon>Bifidobacteriaceae</taxon>
        <taxon>Bifidobacterium</taxon>
    </lineage>
</organism>
<dbReference type="InterPro" id="IPR013783">
    <property type="entry name" value="Ig-like_fold"/>
</dbReference>
<dbReference type="EMBL" id="MWXA01000002">
    <property type="protein sequence ID" value="OZG68388.1"/>
    <property type="molecule type" value="Genomic_DNA"/>
</dbReference>
<evidence type="ECO:0000313" key="9">
    <source>
        <dbReference type="Proteomes" id="UP000216451"/>
    </source>
</evidence>
<protein>
    <recommendedName>
        <fullName evidence="3">beta-glucosidase</fullName>
        <ecNumber evidence="3">3.2.1.21</ecNumber>
    </recommendedName>
</protein>
<dbReference type="Pfam" id="PF01915">
    <property type="entry name" value="Glyco_hydro_3_C"/>
    <property type="match status" value="1"/>
</dbReference>
<reference evidence="8 9" key="1">
    <citation type="journal article" date="2017" name="BMC Genomics">
        <title>Comparative genomic and phylogenomic analyses of the Bifidobacteriaceae family.</title>
        <authorList>
            <person name="Lugli G.A."/>
            <person name="Milani C."/>
            <person name="Turroni F."/>
            <person name="Duranti S."/>
            <person name="Mancabelli L."/>
            <person name="Mangifesta M."/>
            <person name="Ferrario C."/>
            <person name="Modesto M."/>
            <person name="Mattarelli P."/>
            <person name="Jiri K."/>
            <person name="van Sinderen D."/>
            <person name="Ventura M."/>
        </authorList>
    </citation>
    <scope>NUCLEOTIDE SEQUENCE [LARGE SCALE GENOMIC DNA]</scope>
    <source>
        <strain evidence="8 9">LMG 28769</strain>
    </source>
</reference>
<dbReference type="GeneID" id="98294891"/>
<name>A0A261GAE7_9BIFI</name>
<keyword evidence="5" id="KW-0378">Hydrolase</keyword>
<feature type="domain" description="Fibronectin type III-like" evidence="7">
    <location>
        <begin position="713"/>
        <end position="782"/>
    </location>
</feature>
<dbReference type="GO" id="GO:0009251">
    <property type="term" value="P:glucan catabolic process"/>
    <property type="evidence" value="ECO:0007669"/>
    <property type="project" value="TreeGrafter"/>
</dbReference>
<dbReference type="InterPro" id="IPR017853">
    <property type="entry name" value="GH"/>
</dbReference>
<dbReference type="InterPro" id="IPR051915">
    <property type="entry name" value="Cellulose_Degrad_GH3"/>
</dbReference>
<keyword evidence="4" id="KW-0732">Signal</keyword>
<dbReference type="Pfam" id="PF00933">
    <property type="entry name" value="Glyco_hydro_3"/>
    <property type="match status" value="1"/>
</dbReference>
<dbReference type="PANTHER" id="PTHR30620">
    <property type="entry name" value="PERIPLASMIC BETA-GLUCOSIDASE-RELATED"/>
    <property type="match status" value="1"/>
</dbReference>
<dbReference type="InterPro" id="IPR001764">
    <property type="entry name" value="Glyco_hydro_3_N"/>
</dbReference>
<dbReference type="InterPro" id="IPR002772">
    <property type="entry name" value="Glyco_hydro_3_C"/>
</dbReference>
<dbReference type="PRINTS" id="PR00133">
    <property type="entry name" value="GLHYDRLASE3"/>
</dbReference>
<sequence>MNNKGKAYLDPSLPTDRRVADLLHRLTPEEKIGQLLQTDARHELEHNIVHRFVGSILHASPEQLYQAADFVAKTRMRIPLLIGDDLIHGYSFWPGATIFPTQLAMAATWNPELLERMARATAEEAAPTGIHWTFSPVLCIARDLRWGRVDETFGEDPYLIGELASAMVKGYQGGGSGSEHGKSLRGNSSLLATAKHFAGYSQTQGGRDASEADLTRRNLKSWFLPPFERVAREGCATFMLGYESIDGTPITVNRWILNDVLRGAWKYSGMLVTDWDNVGRLVWEQRLQPDIAHAAAAAIKAGNDMIMTTPSFFEGAMQALERKMISIEEIDAAASRVLAVKFNLGLFENPRLPRRDVIKTSIGTAQHQELNLEIARRSVVLLNNDGTLPLHCGDHVECAVHAEKHDDRDSFGEADTTAVRAASSKHPIQSIAVIGPLADDAQTQLGDWAGGSGQVPWLVGQPREMITTILDGLREQTPDDVKVTYAEGAGILSTVPEQVGEVLPDGQPAPPIAVPCKPDPKMIDEALHISAQADVSIVVVGDRIELVGEGRSTATLRLFGAQNALIDAIADQSRHNGKPFIIVLLASKPLILPESAQQAAALLWVGNPGMKGGQAIAEVLLGKIEPSGRLPISFAKDAGQLPIFYNQIRGQHGTRYADLDQKPEHAFGEGLSYTTVVYGDARIAAPQSKACDVNDTLTFAVTVSNTGNRPCLETVQLYIRDLVTSATWADKELKAFTQLHLEAGESRLVEISLPVSACSIVNTSGQRVVEPGDFEALIGHSSKDDDLTAVPFTVI</sequence>
<evidence type="ECO:0000256" key="2">
    <source>
        <dbReference type="ARBA" id="ARBA00005336"/>
    </source>
</evidence>
<evidence type="ECO:0000256" key="1">
    <source>
        <dbReference type="ARBA" id="ARBA00000448"/>
    </source>
</evidence>
<dbReference type="Pfam" id="PF14310">
    <property type="entry name" value="Fn3-like"/>
    <property type="match status" value="1"/>
</dbReference>